<evidence type="ECO:0000256" key="9">
    <source>
        <dbReference type="ARBA" id="ARBA00023170"/>
    </source>
</evidence>
<feature type="transmembrane region" description="Helical" evidence="13">
    <location>
        <begin position="741"/>
        <end position="763"/>
    </location>
</feature>
<dbReference type="SUPFAM" id="SSF53850">
    <property type="entry name" value="Periplasmic binding protein-like II"/>
    <property type="match status" value="1"/>
</dbReference>
<comment type="caution">
    <text evidence="15">The sequence shown here is derived from an EMBL/GenBank/DDBJ whole genome shotgun (WGS) entry which is preliminary data.</text>
</comment>
<name>A0A8J5K0J6_HOMAM</name>
<evidence type="ECO:0000256" key="2">
    <source>
        <dbReference type="ARBA" id="ARBA00008685"/>
    </source>
</evidence>
<keyword evidence="11" id="KW-1071">Ligand-gated ion channel</keyword>
<evidence type="ECO:0000256" key="10">
    <source>
        <dbReference type="ARBA" id="ARBA00023180"/>
    </source>
</evidence>
<evidence type="ECO:0000256" key="5">
    <source>
        <dbReference type="ARBA" id="ARBA00022692"/>
    </source>
</evidence>
<keyword evidence="4" id="KW-1003">Cell membrane</keyword>
<comment type="similarity">
    <text evidence="2">Belongs to the glutamate-gated ion channel (TC 1.A.10.1) family.</text>
</comment>
<reference evidence="15" key="1">
    <citation type="journal article" date="2021" name="Sci. Adv.">
        <title>The American lobster genome reveals insights on longevity, neural, and immune adaptations.</title>
        <authorList>
            <person name="Polinski J.M."/>
            <person name="Zimin A.V."/>
            <person name="Clark K.F."/>
            <person name="Kohn A.B."/>
            <person name="Sadowski N."/>
            <person name="Timp W."/>
            <person name="Ptitsyn A."/>
            <person name="Khanna P."/>
            <person name="Romanova D.Y."/>
            <person name="Williams P."/>
            <person name="Greenwood S.J."/>
            <person name="Moroz L.L."/>
            <person name="Walt D.R."/>
            <person name="Bodnar A.G."/>
        </authorList>
    </citation>
    <scope>NUCLEOTIDE SEQUENCE</scope>
    <source>
        <strain evidence="15">GMGI-L3</strain>
    </source>
</reference>
<evidence type="ECO:0000256" key="13">
    <source>
        <dbReference type="SAM" id="Phobius"/>
    </source>
</evidence>
<sequence>MLRHYLNHSCEIQLQSVSSMISSVVGLIWVLVGVCGADLPPPSSPIPPPALHVAPPPAHRLTSLLVTDYVQHFGYQRVCLLHSATFPEVYNSYVPRGIQQLRPQRYTTATSPEVYNSYVPRGIQQLRPQRYTTATFPEVYNSYVPRGIQQLRPQRYTTATSPEVYNSYVPREGEEPWAASMLSRVTKWINSYVAVINGARIMDRFRRGQSESHITNTSITTNKILPCGDGLIVLRLQTQVDAYLFREMFPVVSVNVNWLLVTNTSRMPQWLASLYLPLNSRVTIASFSEGNPAAVTLLQAYQVSSVSRLHLDPSGSWSLISAVTTGSDPQNEKAYSSSPYSHDDAVWSTFKSSLPSPEDVGVYTLRFGRLEMLDGDPLLRRDDLTGLHLRCTTISSVPRTILTPAPGGTVTVSGILGNAFHYLKEITNFTSTCKATRDGQWGAKVDGKWTGMISDIVNGDADIALASLDITEQRSSAVDFLMVVVRTEYKMVIKRPTNDDRMWSTFTAEFQMEAWVVLALFLVVLSLTLHLASYSRHQRVLSLVDSITIVFGSSVDFRGLPSRAVFLTVMTLQVLIMAHYTSQLVSSMAVGPPLPTISTIGDVSRHPTLKMGLIRGSSLTEYFRVSKSLEHRTIWKSLGSDDFVNSREEGMERVLQQPFVFLAAGAYLSNKYGRDCRYFILPKANFPSISAFAIKKASPLIPVLNKIILRMKTTGLMKKWHSEWTPSPAECNEVEFSPVDLSVVVMAFIFLGAGAAFSVFCLITENIVKKIKVSPDPVSWIYTQVSPDPVSWIYIQVSPDPVSWIYTQVSSVLASWMRVVIVAALLFPLLGYIYHIPSPIYYNSYSEE</sequence>
<keyword evidence="8 13" id="KW-0472">Membrane</keyword>
<protein>
    <submittedName>
        <fullName evidence="15">Glutamate receptor-like 13</fullName>
    </submittedName>
</protein>
<evidence type="ECO:0000313" key="16">
    <source>
        <dbReference type="Proteomes" id="UP000747542"/>
    </source>
</evidence>
<evidence type="ECO:0000256" key="8">
    <source>
        <dbReference type="ARBA" id="ARBA00023136"/>
    </source>
</evidence>
<organism evidence="15 16">
    <name type="scientific">Homarus americanus</name>
    <name type="common">American lobster</name>
    <dbReference type="NCBI Taxonomy" id="6706"/>
    <lineage>
        <taxon>Eukaryota</taxon>
        <taxon>Metazoa</taxon>
        <taxon>Ecdysozoa</taxon>
        <taxon>Arthropoda</taxon>
        <taxon>Crustacea</taxon>
        <taxon>Multicrustacea</taxon>
        <taxon>Malacostraca</taxon>
        <taxon>Eumalacostraca</taxon>
        <taxon>Eucarida</taxon>
        <taxon>Decapoda</taxon>
        <taxon>Pleocyemata</taxon>
        <taxon>Astacidea</taxon>
        <taxon>Nephropoidea</taxon>
        <taxon>Nephropidae</taxon>
        <taxon>Homarus</taxon>
    </lineage>
</organism>
<dbReference type="AlphaFoldDB" id="A0A8J5K0J6"/>
<feature type="transmembrane region" description="Helical" evidence="13">
    <location>
        <begin position="816"/>
        <end position="836"/>
    </location>
</feature>
<dbReference type="GO" id="GO:0050906">
    <property type="term" value="P:detection of stimulus involved in sensory perception"/>
    <property type="evidence" value="ECO:0007669"/>
    <property type="project" value="UniProtKB-ARBA"/>
</dbReference>
<dbReference type="PANTHER" id="PTHR42643:SF24">
    <property type="entry name" value="IONOTROPIC RECEPTOR 60A"/>
    <property type="match status" value="1"/>
</dbReference>
<keyword evidence="6 13" id="KW-1133">Transmembrane helix</keyword>
<evidence type="ECO:0000256" key="11">
    <source>
        <dbReference type="ARBA" id="ARBA00023286"/>
    </source>
</evidence>
<dbReference type="Pfam" id="PF10613">
    <property type="entry name" value="Lig_chan-Glu_bd"/>
    <property type="match status" value="1"/>
</dbReference>
<dbReference type="InterPro" id="IPR052192">
    <property type="entry name" value="Insect_Ionotropic_Sensory_Rcpt"/>
</dbReference>
<keyword evidence="16" id="KW-1185">Reference proteome</keyword>
<dbReference type="InterPro" id="IPR001320">
    <property type="entry name" value="Iontro_rcpt_C"/>
</dbReference>
<keyword evidence="7" id="KW-0406">Ion transport</keyword>
<feature type="domain" description="Ionotropic glutamate receptor C-terminal" evidence="14">
    <location>
        <begin position="388"/>
        <end position="727"/>
    </location>
</feature>
<gene>
    <name evidence="15" type="primary">Glrk-L13</name>
    <name evidence="15" type="ORF">Hamer_G004934</name>
</gene>
<evidence type="ECO:0000256" key="4">
    <source>
        <dbReference type="ARBA" id="ARBA00022475"/>
    </source>
</evidence>
<dbReference type="Proteomes" id="UP000747542">
    <property type="component" value="Unassembled WGS sequence"/>
</dbReference>
<comment type="subcellular location">
    <subcellularLocation>
        <location evidence="1">Cell membrane</location>
        <topology evidence="1">Multi-pass membrane protein</topology>
    </subcellularLocation>
</comment>
<evidence type="ECO:0000256" key="6">
    <source>
        <dbReference type="ARBA" id="ARBA00022989"/>
    </source>
</evidence>
<keyword evidence="12" id="KW-0407">Ion channel</keyword>
<feature type="transmembrane region" description="Helical" evidence="13">
    <location>
        <begin position="564"/>
        <end position="582"/>
    </location>
</feature>
<evidence type="ECO:0000259" key="14">
    <source>
        <dbReference type="SMART" id="SM00079"/>
    </source>
</evidence>
<evidence type="ECO:0000313" key="15">
    <source>
        <dbReference type="EMBL" id="KAG7165149.1"/>
    </source>
</evidence>
<keyword evidence="10" id="KW-0325">Glycoprotein</keyword>
<accession>A0A8J5K0J6</accession>
<dbReference type="PANTHER" id="PTHR42643">
    <property type="entry name" value="IONOTROPIC RECEPTOR 20A-RELATED"/>
    <property type="match status" value="1"/>
</dbReference>
<dbReference type="SMART" id="SM00079">
    <property type="entry name" value="PBPe"/>
    <property type="match status" value="1"/>
</dbReference>
<dbReference type="EMBL" id="JAHLQT010024847">
    <property type="protein sequence ID" value="KAG7165149.1"/>
    <property type="molecule type" value="Genomic_DNA"/>
</dbReference>
<keyword evidence="3" id="KW-0813">Transport</keyword>
<dbReference type="GO" id="GO:0005886">
    <property type="term" value="C:plasma membrane"/>
    <property type="evidence" value="ECO:0007669"/>
    <property type="project" value="UniProtKB-SubCell"/>
</dbReference>
<evidence type="ECO:0000256" key="3">
    <source>
        <dbReference type="ARBA" id="ARBA00022448"/>
    </source>
</evidence>
<keyword evidence="9 15" id="KW-0675">Receptor</keyword>
<feature type="transmembrane region" description="Helical" evidence="13">
    <location>
        <begin position="514"/>
        <end position="532"/>
    </location>
</feature>
<dbReference type="GO" id="GO:0015276">
    <property type="term" value="F:ligand-gated monoatomic ion channel activity"/>
    <property type="evidence" value="ECO:0007669"/>
    <property type="project" value="InterPro"/>
</dbReference>
<proteinExistence type="inferred from homology"/>
<evidence type="ECO:0000256" key="7">
    <source>
        <dbReference type="ARBA" id="ARBA00023065"/>
    </source>
</evidence>
<dbReference type="Gene3D" id="3.40.190.10">
    <property type="entry name" value="Periplasmic binding protein-like II"/>
    <property type="match status" value="3"/>
</dbReference>
<evidence type="ECO:0000256" key="12">
    <source>
        <dbReference type="ARBA" id="ARBA00023303"/>
    </source>
</evidence>
<dbReference type="InterPro" id="IPR019594">
    <property type="entry name" value="Glu/Gly-bd"/>
</dbReference>
<keyword evidence="5 13" id="KW-0812">Transmembrane</keyword>
<evidence type="ECO:0000256" key="1">
    <source>
        <dbReference type="ARBA" id="ARBA00004651"/>
    </source>
</evidence>